<reference evidence="1 2" key="1">
    <citation type="submission" date="2020-04" db="EMBL/GenBank/DDBJ databases">
        <authorList>
            <person name="Wallbank WR R."/>
            <person name="Pardo Diaz C."/>
            <person name="Kozak K."/>
            <person name="Martin S."/>
            <person name="Jiggins C."/>
            <person name="Moest M."/>
            <person name="Warren A I."/>
            <person name="Byers J.R.P. K."/>
            <person name="Montejo-Kovacevich G."/>
            <person name="Yen C E."/>
        </authorList>
    </citation>
    <scope>NUCLEOTIDE SEQUENCE [LARGE SCALE GENOMIC DNA]</scope>
</reference>
<proteinExistence type="predicted"/>
<evidence type="ECO:0000313" key="2">
    <source>
        <dbReference type="Proteomes" id="UP000494106"/>
    </source>
</evidence>
<evidence type="ECO:0000313" key="1">
    <source>
        <dbReference type="EMBL" id="CAB3262177.1"/>
    </source>
</evidence>
<protein>
    <submittedName>
        <fullName evidence="1">Uncharacterized protein</fullName>
    </submittedName>
</protein>
<dbReference type="Proteomes" id="UP000494106">
    <property type="component" value="Unassembled WGS sequence"/>
</dbReference>
<keyword evidence="2" id="KW-1185">Reference proteome</keyword>
<dbReference type="EMBL" id="CADEBC010000872">
    <property type="protein sequence ID" value="CAB3262177.1"/>
    <property type="molecule type" value="Genomic_DNA"/>
</dbReference>
<gene>
    <name evidence="1" type="ORF">APLA_LOCUS18248</name>
</gene>
<sequence length="180" mass="20638">MEGELLHYVDRVTIKKITKPCLFLQKYQMNTEKNKSPSLMQMRTVSPTSCESSYIGNCMDENRSPLVQLHTVSPITIPSNDKSLIIEEECEDYMSETHKGRRLLDITYFFERLQEISAHASLFHCNLSNITIIGIIQRQKIGQNLEVSRHISEYLHTQVDSTDLTVSRSKNVTITSVANE</sequence>
<dbReference type="OrthoDB" id="10526096at2759"/>
<name>A0A8S1BUF3_ARCPL</name>
<accession>A0A8S1BUF3</accession>
<organism evidence="1 2">
    <name type="scientific">Arctia plantaginis</name>
    <name type="common">Wood tiger moth</name>
    <name type="synonym">Phalaena plantaginis</name>
    <dbReference type="NCBI Taxonomy" id="874455"/>
    <lineage>
        <taxon>Eukaryota</taxon>
        <taxon>Metazoa</taxon>
        <taxon>Ecdysozoa</taxon>
        <taxon>Arthropoda</taxon>
        <taxon>Hexapoda</taxon>
        <taxon>Insecta</taxon>
        <taxon>Pterygota</taxon>
        <taxon>Neoptera</taxon>
        <taxon>Endopterygota</taxon>
        <taxon>Lepidoptera</taxon>
        <taxon>Glossata</taxon>
        <taxon>Ditrysia</taxon>
        <taxon>Noctuoidea</taxon>
        <taxon>Erebidae</taxon>
        <taxon>Arctiinae</taxon>
        <taxon>Arctia</taxon>
    </lineage>
</organism>
<comment type="caution">
    <text evidence="1">The sequence shown here is derived from an EMBL/GenBank/DDBJ whole genome shotgun (WGS) entry which is preliminary data.</text>
</comment>
<dbReference type="AlphaFoldDB" id="A0A8S1BUF3"/>